<dbReference type="Gene3D" id="3.40.630.10">
    <property type="entry name" value="Zn peptidases"/>
    <property type="match status" value="1"/>
</dbReference>
<dbReference type="InterPro" id="IPR010158">
    <property type="entry name" value="Amidase_Cbmase"/>
</dbReference>
<organism evidence="3 4">
    <name type="scientific">Nesterenkonia lutea</name>
    <dbReference type="NCBI Taxonomy" id="272919"/>
    <lineage>
        <taxon>Bacteria</taxon>
        <taxon>Bacillati</taxon>
        <taxon>Actinomycetota</taxon>
        <taxon>Actinomycetes</taxon>
        <taxon>Micrococcales</taxon>
        <taxon>Micrococcaceae</taxon>
        <taxon>Nesterenkonia</taxon>
    </lineage>
</organism>
<evidence type="ECO:0000313" key="4">
    <source>
        <dbReference type="Proteomes" id="UP000643525"/>
    </source>
</evidence>
<dbReference type="NCBIfam" id="TIGR01879">
    <property type="entry name" value="hydantase"/>
    <property type="match status" value="1"/>
</dbReference>
<dbReference type="NCBIfam" id="NF006770">
    <property type="entry name" value="PRK09290.1-4"/>
    <property type="match status" value="1"/>
</dbReference>
<gene>
    <name evidence="3" type="ORF">H4W27_002259</name>
</gene>
<dbReference type="SUPFAM" id="SSF53187">
    <property type="entry name" value="Zn-dependent exopeptidases"/>
    <property type="match status" value="1"/>
</dbReference>
<evidence type="ECO:0000256" key="2">
    <source>
        <dbReference type="ARBA" id="ARBA00022801"/>
    </source>
</evidence>
<keyword evidence="2 3" id="KW-0378">Hydrolase</keyword>
<protein>
    <submittedName>
        <fullName evidence="3">N-carbamoyl-L-amino-acid hydrolase</fullName>
        <ecNumber evidence="3">3.5.1.87</ecNumber>
    </submittedName>
</protein>
<sequence length="402" mass="42777">MTAVKLLAEIAEIGRDPQRGGYSRPVFSAPELELRAWFTAAAAARGLDVEVDRNGALWAWLDAPHGEREEVVITGSHLDSVPGGGAYDGPLGVVSGLDALDRIKQRGHRLRRALAVVVFPEEEGSRYNQACLGSRLMVGELAPEKARALTDSAGVTFAELAARHGLDPERIGADPERMRSIAAFVELHVEQGKGLVHLDAPVAVATSILGHGRWQLRLEGEGNHAGTTPMDDRRDPVVAAAQIILAIREEAEKIPEARATIGNLIPVPGGTNVIASAVDMWMDVRHLDDAVVRRLVSAVETRAHQIAAAEGCRFTLAENSYSPTVTFDVALQQRMQELLPGAPLLPTGAGHDAGVLAAHVPSAMLFVRNPGGVSHAPAEHAGDADIEEGVQALVTVLEDLSR</sequence>
<dbReference type="Pfam" id="PF01546">
    <property type="entry name" value="Peptidase_M20"/>
    <property type="match status" value="1"/>
</dbReference>
<evidence type="ECO:0000256" key="1">
    <source>
        <dbReference type="ARBA" id="ARBA00006153"/>
    </source>
</evidence>
<dbReference type="InterPro" id="IPR036264">
    <property type="entry name" value="Bact_exopeptidase_dim_dom"/>
</dbReference>
<dbReference type="EC" id="3.5.1.87" evidence="3"/>
<dbReference type="EMBL" id="JADBED010000001">
    <property type="protein sequence ID" value="MBE1525141.1"/>
    <property type="molecule type" value="Genomic_DNA"/>
</dbReference>
<proteinExistence type="inferred from homology"/>
<dbReference type="SUPFAM" id="SSF55031">
    <property type="entry name" value="Bacterial exopeptidase dimerisation domain"/>
    <property type="match status" value="1"/>
</dbReference>
<reference evidence="3 4" key="1">
    <citation type="submission" date="2020-10" db="EMBL/GenBank/DDBJ databases">
        <title>Sequencing the genomes of 1000 actinobacteria strains.</title>
        <authorList>
            <person name="Klenk H.-P."/>
        </authorList>
    </citation>
    <scope>NUCLEOTIDE SEQUENCE [LARGE SCALE GENOMIC DNA]</scope>
    <source>
        <strain evidence="3 4">DSM 15666</strain>
    </source>
</reference>
<dbReference type="PANTHER" id="PTHR32494:SF5">
    <property type="entry name" value="ALLANTOATE AMIDOHYDROLASE"/>
    <property type="match status" value="1"/>
</dbReference>
<dbReference type="Proteomes" id="UP000643525">
    <property type="component" value="Unassembled WGS sequence"/>
</dbReference>
<keyword evidence="4" id="KW-1185">Reference proteome</keyword>
<evidence type="ECO:0000313" key="3">
    <source>
        <dbReference type="EMBL" id="MBE1525141.1"/>
    </source>
</evidence>
<comment type="caution">
    <text evidence="3">The sequence shown here is derived from an EMBL/GenBank/DDBJ whole genome shotgun (WGS) entry which is preliminary data.</text>
</comment>
<dbReference type="PANTHER" id="PTHR32494">
    <property type="entry name" value="ALLANTOATE DEIMINASE-RELATED"/>
    <property type="match status" value="1"/>
</dbReference>
<dbReference type="RefSeq" id="WP_192596048.1">
    <property type="nucleotide sequence ID" value="NZ_BAAALJ010000013.1"/>
</dbReference>
<dbReference type="GO" id="GO:0050538">
    <property type="term" value="F:N-carbamoyl-L-amino-acid hydrolase activity"/>
    <property type="evidence" value="ECO:0007669"/>
    <property type="project" value="UniProtKB-EC"/>
</dbReference>
<dbReference type="PIRSF" id="PIRSF001235">
    <property type="entry name" value="Amidase_carbamoylase"/>
    <property type="match status" value="1"/>
</dbReference>
<comment type="similarity">
    <text evidence="1">Belongs to the peptidase M20 family.</text>
</comment>
<accession>A0ABR9JGS4</accession>
<dbReference type="CDD" id="cd03884">
    <property type="entry name" value="M20_bAS"/>
    <property type="match status" value="1"/>
</dbReference>
<dbReference type="InterPro" id="IPR002933">
    <property type="entry name" value="Peptidase_M20"/>
</dbReference>
<name>A0ABR9JGS4_9MICC</name>
<dbReference type="Gene3D" id="3.30.70.360">
    <property type="match status" value="1"/>
</dbReference>